<keyword evidence="2" id="KW-0238">DNA-binding</keyword>
<reference evidence="5 6" key="1">
    <citation type="submission" date="2020-03" db="EMBL/GenBank/DDBJ databases">
        <title>Two novel Motilibacter sp.</title>
        <authorList>
            <person name="Liu S."/>
        </authorList>
    </citation>
    <scope>NUCLEOTIDE SEQUENCE [LARGE SCALE GENOMIC DNA]</scope>
    <source>
        <strain evidence="5 6">E257</strain>
    </source>
</reference>
<dbReference type="InterPro" id="IPR036390">
    <property type="entry name" value="WH_DNA-bd_sf"/>
</dbReference>
<dbReference type="PANTHER" id="PTHR33204">
    <property type="entry name" value="TRANSCRIPTIONAL REGULATOR, MARR FAMILY"/>
    <property type="match status" value="1"/>
</dbReference>
<dbReference type="PANTHER" id="PTHR33204:SF37">
    <property type="entry name" value="HTH-TYPE TRANSCRIPTIONAL REGULATOR YODB"/>
    <property type="match status" value="1"/>
</dbReference>
<dbReference type="RefSeq" id="WP_166278677.1">
    <property type="nucleotide sequence ID" value="NZ_JAANNP010000001.1"/>
</dbReference>
<dbReference type="SUPFAM" id="SSF46785">
    <property type="entry name" value="Winged helix' DNA-binding domain"/>
    <property type="match status" value="1"/>
</dbReference>
<accession>A0ABX0GQL7</accession>
<dbReference type="Pfam" id="PF01638">
    <property type="entry name" value="HxlR"/>
    <property type="match status" value="1"/>
</dbReference>
<evidence type="ECO:0000256" key="1">
    <source>
        <dbReference type="ARBA" id="ARBA00023015"/>
    </source>
</evidence>
<gene>
    <name evidence="5" type="ORF">G9H71_05005</name>
</gene>
<dbReference type="InterPro" id="IPR036388">
    <property type="entry name" value="WH-like_DNA-bd_sf"/>
</dbReference>
<evidence type="ECO:0000313" key="6">
    <source>
        <dbReference type="Proteomes" id="UP000800981"/>
    </source>
</evidence>
<keyword evidence="3" id="KW-0804">Transcription</keyword>
<organism evidence="5 6">
    <name type="scientific">Motilibacter deserti</name>
    <dbReference type="NCBI Taxonomy" id="2714956"/>
    <lineage>
        <taxon>Bacteria</taxon>
        <taxon>Bacillati</taxon>
        <taxon>Actinomycetota</taxon>
        <taxon>Actinomycetes</taxon>
        <taxon>Motilibacterales</taxon>
        <taxon>Motilibacteraceae</taxon>
        <taxon>Motilibacter</taxon>
    </lineage>
</organism>
<comment type="caution">
    <text evidence="5">The sequence shown here is derived from an EMBL/GenBank/DDBJ whole genome shotgun (WGS) entry which is preliminary data.</text>
</comment>
<dbReference type="Proteomes" id="UP000800981">
    <property type="component" value="Unassembled WGS sequence"/>
</dbReference>
<dbReference type="PROSITE" id="PS51118">
    <property type="entry name" value="HTH_HXLR"/>
    <property type="match status" value="1"/>
</dbReference>
<keyword evidence="1" id="KW-0805">Transcription regulation</keyword>
<feature type="domain" description="HTH hxlR-type" evidence="4">
    <location>
        <begin position="17"/>
        <end position="115"/>
    </location>
</feature>
<evidence type="ECO:0000256" key="3">
    <source>
        <dbReference type="ARBA" id="ARBA00023163"/>
    </source>
</evidence>
<proteinExistence type="predicted"/>
<evidence type="ECO:0000256" key="2">
    <source>
        <dbReference type="ARBA" id="ARBA00023125"/>
    </source>
</evidence>
<protein>
    <submittedName>
        <fullName evidence="5">Helix-turn-helix transcriptional regulator</fullName>
    </submittedName>
</protein>
<evidence type="ECO:0000259" key="4">
    <source>
        <dbReference type="PROSITE" id="PS51118"/>
    </source>
</evidence>
<sequence length="123" mass="13577">MEEPLPEELLRAPAAGCGVERALEILEGKWSTLVLRELLSGPLRFTELRARLGGPSPKTLTDRLRMLEHQGVLTRTVHAEVPPRVVYELTARGRSIRPVLMAMLEWGEQDAAAHVVAGRPPSP</sequence>
<name>A0ABX0GQL7_9ACTN</name>
<evidence type="ECO:0000313" key="5">
    <source>
        <dbReference type="EMBL" id="NHC13137.1"/>
    </source>
</evidence>
<dbReference type="Gene3D" id="1.10.10.10">
    <property type="entry name" value="Winged helix-like DNA-binding domain superfamily/Winged helix DNA-binding domain"/>
    <property type="match status" value="1"/>
</dbReference>
<dbReference type="EMBL" id="JAANNP010000001">
    <property type="protein sequence ID" value="NHC13137.1"/>
    <property type="molecule type" value="Genomic_DNA"/>
</dbReference>
<keyword evidence="6" id="KW-1185">Reference proteome</keyword>
<dbReference type="InterPro" id="IPR002577">
    <property type="entry name" value="HTH_HxlR"/>
</dbReference>